<dbReference type="InterPro" id="IPR015883">
    <property type="entry name" value="Glyco_hydro_20_cat"/>
</dbReference>
<comment type="caution">
    <text evidence="4">The sequence shown here is derived from an EMBL/GenBank/DDBJ whole genome shotgun (WGS) entry which is preliminary data.</text>
</comment>
<dbReference type="GO" id="GO:0005975">
    <property type="term" value="P:carbohydrate metabolic process"/>
    <property type="evidence" value="ECO:0007669"/>
    <property type="project" value="InterPro"/>
</dbReference>
<name>A0AAJ1EWD1_MEDGN</name>
<dbReference type="EMBL" id="JAJBOM010000228">
    <property type="protein sequence ID" value="MCB5621336.1"/>
    <property type="molecule type" value="Genomic_DNA"/>
</dbReference>
<reference evidence="4" key="1">
    <citation type="submission" date="2021-10" db="EMBL/GenBank/DDBJ databases">
        <title>Collection of gut derived symbiotic bacterial strains cultured from healthy donors.</title>
        <authorList>
            <person name="Lin H."/>
            <person name="Littmann E."/>
            <person name="Claire K."/>
            <person name="Pamer E."/>
        </authorList>
    </citation>
    <scope>NUCLEOTIDE SEQUENCE</scope>
    <source>
        <strain evidence="4">MSK.23.18</strain>
    </source>
</reference>
<feature type="domain" description="Glycoside hydrolase family 20 catalytic" evidence="3">
    <location>
        <begin position="1"/>
        <end position="73"/>
    </location>
</feature>
<evidence type="ECO:0000313" key="4">
    <source>
        <dbReference type="EMBL" id="MCB5621336.1"/>
    </source>
</evidence>
<feature type="non-terminal residue" evidence="4">
    <location>
        <position position="1"/>
    </location>
</feature>
<organism evidence="4 5">
    <name type="scientific">Mediterraneibacter gnavus</name>
    <name type="common">Ruminococcus gnavus</name>
    <dbReference type="NCBI Taxonomy" id="33038"/>
    <lineage>
        <taxon>Bacteria</taxon>
        <taxon>Bacillati</taxon>
        <taxon>Bacillota</taxon>
        <taxon>Clostridia</taxon>
        <taxon>Lachnospirales</taxon>
        <taxon>Lachnospiraceae</taxon>
        <taxon>Mediterraneibacter</taxon>
    </lineage>
</organism>
<dbReference type="SUPFAM" id="SSF51445">
    <property type="entry name" value="(Trans)glycosidases"/>
    <property type="match status" value="1"/>
</dbReference>
<dbReference type="InterPro" id="IPR052764">
    <property type="entry name" value="GH20_Enzymes"/>
</dbReference>
<sequence>GHMDSILVAMEELGMKNVRYSYNGKESERTVNIESDEAIAFTKELVKKYVTYFANANVSEIFNFGADEYANDVFS</sequence>
<proteinExistence type="inferred from homology"/>
<protein>
    <submittedName>
        <fullName evidence="4">Family 20 glycosylhydrolase</fullName>
    </submittedName>
</protein>
<dbReference type="PANTHER" id="PTHR43678">
    <property type="entry name" value="PUTATIVE (AFU_ORTHOLOGUE AFUA_2G00640)-RELATED"/>
    <property type="match status" value="1"/>
</dbReference>
<dbReference type="Gene3D" id="3.20.20.80">
    <property type="entry name" value="Glycosidases"/>
    <property type="match status" value="1"/>
</dbReference>
<dbReference type="GO" id="GO:0004563">
    <property type="term" value="F:beta-N-acetylhexosaminidase activity"/>
    <property type="evidence" value="ECO:0007669"/>
    <property type="project" value="UniProtKB-ARBA"/>
</dbReference>
<feature type="non-terminal residue" evidence="4">
    <location>
        <position position="75"/>
    </location>
</feature>
<dbReference type="AlphaFoldDB" id="A0AAJ1EWD1"/>
<evidence type="ECO:0000256" key="1">
    <source>
        <dbReference type="ARBA" id="ARBA00006285"/>
    </source>
</evidence>
<gene>
    <name evidence="4" type="ORF">LIQ08_19750</name>
</gene>
<keyword evidence="2" id="KW-0378">Hydrolase</keyword>
<dbReference type="Proteomes" id="UP001297370">
    <property type="component" value="Unassembled WGS sequence"/>
</dbReference>
<dbReference type="PANTHER" id="PTHR43678:SF1">
    <property type="entry name" value="BETA-N-ACETYLHEXOSAMINIDASE"/>
    <property type="match status" value="1"/>
</dbReference>
<comment type="similarity">
    <text evidence="1">Belongs to the glycosyl hydrolase 20 family.</text>
</comment>
<dbReference type="InterPro" id="IPR017853">
    <property type="entry name" value="GH"/>
</dbReference>
<accession>A0AAJ1EWD1</accession>
<dbReference type="RefSeq" id="WP_226982364.1">
    <property type="nucleotide sequence ID" value="NZ_JAJBOM010000228.1"/>
</dbReference>
<evidence type="ECO:0000256" key="2">
    <source>
        <dbReference type="ARBA" id="ARBA00022801"/>
    </source>
</evidence>
<dbReference type="Pfam" id="PF00728">
    <property type="entry name" value="Glyco_hydro_20"/>
    <property type="match status" value="1"/>
</dbReference>
<evidence type="ECO:0000259" key="3">
    <source>
        <dbReference type="Pfam" id="PF00728"/>
    </source>
</evidence>
<evidence type="ECO:0000313" key="5">
    <source>
        <dbReference type="Proteomes" id="UP001297370"/>
    </source>
</evidence>